<evidence type="ECO:0000256" key="1">
    <source>
        <dbReference type="SAM" id="Coils"/>
    </source>
</evidence>
<evidence type="ECO:0000313" key="3">
    <source>
        <dbReference type="Proteomes" id="UP000315783"/>
    </source>
</evidence>
<protein>
    <submittedName>
        <fullName evidence="2">Uncharacterized protein</fullName>
    </submittedName>
</protein>
<dbReference type="Proteomes" id="UP000315783">
    <property type="component" value="Unassembled WGS sequence"/>
</dbReference>
<name>A0A545V2L2_9HYPO</name>
<accession>A0A545V2L2</accession>
<reference evidence="2 3" key="1">
    <citation type="journal article" date="2019" name="Appl. Microbiol. Biotechnol.">
        <title>Genome sequence of Isaria javanica and comparative genome analysis insights into family S53 peptidase evolution in fungal entomopathogens.</title>
        <authorList>
            <person name="Lin R."/>
            <person name="Zhang X."/>
            <person name="Xin B."/>
            <person name="Zou M."/>
            <person name="Gao Y."/>
            <person name="Qin F."/>
            <person name="Hu Q."/>
            <person name="Xie B."/>
            <person name="Cheng X."/>
        </authorList>
    </citation>
    <scope>NUCLEOTIDE SEQUENCE [LARGE SCALE GENOMIC DNA]</scope>
    <source>
        <strain evidence="2 3">IJ1G</strain>
    </source>
</reference>
<keyword evidence="1" id="KW-0175">Coiled coil</keyword>
<organism evidence="2 3">
    <name type="scientific">Cordyceps javanica</name>
    <dbReference type="NCBI Taxonomy" id="43265"/>
    <lineage>
        <taxon>Eukaryota</taxon>
        <taxon>Fungi</taxon>
        <taxon>Dikarya</taxon>
        <taxon>Ascomycota</taxon>
        <taxon>Pezizomycotina</taxon>
        <taxon>Sordariomycetes</taxon>
        <taxon>Hypocreomycetidae</taxon>
        <taxon>Hypocreales</taxon>
        <taxon>Cordycipitaceae</taxon>
        <taxon>Cordyceps</taxon>
    </lineage>
</organism>
<comment type="caution">
    <text evidence="2">The sequence shown here is derived from an EMBL/GenBank/DDBJ whole genome shotgun (WGS) entry which is preliminary data.</text>
</comment>
<sequence length="370" mass="41888">MSMSPFTLQSLMMGTVARDAFVTGSEHWPGKDGPGIYAVGIAVVGRFGAFLKSNELEDLASNVDKYVEAYRAYKVLSSLRTGPQNASIQFATAVDSSIHTFFKYGCRSITCNDDADRAALFAERLRHRATYAKLLDPSGDSVQMQSPLYIGCSDQVVERIKSYDPPKFDRINKLLGLTLNLLSYMEIPSRAIARSVMPIWDHRHLNQAERLVTTLASSLVSQEGFNATEAGGNPSTASGSAFRENQMQVFVNKPYFNDNIIKATNTLKAIEDYQEELITLRDKLRDQERSFQELRDRLSVLQALHVRTCDEMCQELHEKNERERRMIKQAEKQEKELSSLVELFELLRCAYRPEDDQQLNSLLSDDMDVD</sequence>
<dbReference type="STRING" id="43265.A0A545V2L2"/>
<feature type="coiled-coil region" evidence="1">
    <location>
        <begin position="263"/>
        <end position="340"/>
    </location>
</feature>
<dbReference type="EMBL" id="SPUK01000007">
    <property type="protein sequence ID" value="TQV95958.1"/>
    <property type="molecule type" value="Genomic_DNA"/>
</dbReference>
<dbReference type="OrthoDB" id="5154054at2759"/>
<proteinExistence type="predicted"/>
<gene>
    <name evidence="2" type="ORF">IF1G_05787</name>
</gene>
<dbReference type="AlphaFoldDB" id="A0A545V2L2"/>
<keyword evidence="3" id="KW-1185">Reference proteome</keyword>
<evidence type="ECO:0000313" key="2">
    <source>
        <dbReference type="EMBL" id="TQV95958.1"/>
    </source>
</evidence>